<keyword evidence="2" id="KW-1185">Reference proteome</keyword>
<organism evidence="1 2">
    <name type="scientific">Catharanthus roseus</name>
    <name type="common">Madagascar periwinkle</name>
    <name type="synonym">Vinca rosea</name>
    <dbReference type="NCBI Taxonomy" id="4058"/>
    <lineage>
        <taxon>Eukaryota</taxon>
        <taxon>Viridiplantae</taxon>
        <taxon>Streptophyta</taxon>
        <taxon>Embryophyta</taxon>
        <taxon>Tracheophyta</taxon>
        <taxon>Spermatophyta</taxon>
        <taxon>Magnoliopsida</taxon>
        <taxon>eudicotyledons</taxon>
        <taxon>Gunneridae</taxon>
        <taxon>Pentapetalae</taxon>
        <taxon>asterids</taxon>
        <taxon>lamiids</taxon>
        <taxon>Gentianales</taxon>
        <taxon>Apocynaceae</taxon>
        <taxon>Rauvolfioideae</taxon>
        <taxon>Vinceae</taxon>
        <taxon>Catharanthinae</taxon>
        <taxon>Catharanthus</taxon>
    </lineage>
</organism>
<proteinExistence type="predicted"/>
<sequence length="809" mass="91545">MKSLIPSSLLLRSISSRKLFKSRLHNQTSPFSSSFSSCEEIAVANEVINIIETSNPMESVLEEVLPILTPEIVASVLEEKKHNPGLGFRFFIWAAKRKCFRSWVSHNLIIDMLISGDSHGGNGYHGFDLYWKTLDEVRKCGNPITSEAFAVLISAYWRLKKAEKAVDTFGRMKEFDCKPALFTYNMILHVLVKKNVILLAMAVYNMMLKSNISLNSSTFTILIDGLCKSRKTQDALKLFDEMSERGILPSKITFTVILSGLCQVKRTDEAYRLFTSMKSRGCKPDYVVYNVLLNGFCKQGMMTDALTLLESFKKDGYVIGKKGYASIIEGLIIDHKIDEAHALFQQLFQMHIIPDVVLYTIMMRGLSQAGRVKDALNLLNDMTQRGVVPDTFCYNTLIKGFCDIGLLDEARSLQIEISASDLFPDACTYSILICGMCKNGLIGEAQHIFNEMEKQGCLPSVITFNSLIEGLCKAGKLEEAHLMFYKMEIGRNPSLFLRLSQGADRVLDNASLQAMVEKLCESGMILRAYNLLMQLADSGVLPDIVTYNILINGLCKAGNINAAFKLFQELQLKGHSPDKITYGTLIDGFYRAGRDDDALKLFEQIRNSHSSMLSPEIYKSLMTWSCRKGKTSSAFNIWLQYMKDIGGEGDEEIELVQKHFEAGNVEMAIRGLLEINFKWKSFDSAPYNIWLIGLVQARRTEDALRIFSVLEELHVNVSGPSCVMLLDQLCYEGNLDQAVKLFLYTMEKGLRLMPRICNKLLRYLISRDKAKDAVYLLTEMKSFGYDIDAYLYGHTKFLVNHYRIIREIE</sequence>
<name>A0ACC0CD57_CATRO</name>
<protein>
    <submittedName>
        <fullName evidence="1">Uncharacterized protein</fullName>
    </submittedName>
</protein>
<evidence type="ECO:0000313" key="2">
    <source>
        <dbReference type="Proteomes" id="UP001060085"/>
    </source>
</evidence>
<dbReference type="EMBL" id="CM044701">
    <property type="protein sequence ID" value="KAI5682865.1"/>
    <property type="molecule type" value="Genomic_DNA"/>
</dbReference>
<accession>A0ACC0CD57</accession>
<reference evidence="2" key="1">
    <citation type="journal article" date="2023" name="Nat. Plants">
        <title>Single-cell RNA sequencing provides a high-resolution roadmap for understanding the multicellular compartmentation of specialized metabolism.</title>
        <authorList>
            <person name="Sun S."/>
            <person name="Shen X."/>
            <person name="Li Y."/>
            <person name="Li Y."/>
            <person name="Wang S."/>
            <person name="Li R."/>
            <person name="Zhang H."/>
            <person name="Shen G."/>
            <person name="Guo B."/>
            <person name="Wei J."/>
            <person name="Xu J."/>
            <person name="St-Pierre B."/>
            <person name="Chen S."/>
            <person name="Sun C."/>
        </authorList>
    </citation>
    <scope>NUCLEOTIDE SEQUENCE [LARGE SCALE GENOMIC DNA]</scope>
</reference>
<dbReference type="Proteomes" id="UP001060085">
    <property type="component" value="Linkage Group LG01"/>
</dbReference>
<gene>
    <name evidence="1" type="ORF">M9H77_04093</name>
</gene>
<comment type="caution">
    <text evidence="1">The sequence shown here is derived from an EMBL/GenBank/DDBJ whole genome shotgun (WGS) entry which is preliminary data.</text>
</comment>
<evidence type="ECO:0000313" key="1">
    <source>
        <dbReference type="EMBL" id="KAI5682865.1"/>
    </source>
</evidence>